<dbReference type="Proteomes" id="UP000054564">
    <property type="component" value="Unassembled WGS sequence"/>
</dbReference>
<evidence type="ECO:0000313" key="2">
    <source>
        <dbReference type="Proteomes" id="UP000054564"/>
    </source>
</evidence>
<protein>
    <submittedName>
        <fullName evidence="1">Uncharacterized protein</fullName>
    </submittedName>
</protein>
<name>A0A0L0VQW0_9BASI</name>
<proteinExistence type="predicted"/>
<dbReference type="STRING" id="1165861.A0A0L0VQW0"/>
<evidence type="ECO:0000313" key="1">
    <source>
        <dbReference type="EMBL" id="KNF01587.1"/>
    </source>
</evidence>
<gene>
    <name evidence="1" type="ORF">PSTG_05365</name>
</gene>
<organism evidence="1 2">
    <name type="scientific">Puccinia striiformis f. sp. tritici PST-78</name>
    <dbReference type="NCBI Taxonomy" id="1165861"/>
    <lineage>
        <taxon>Eukaryota</taxon>
        <taxon>Fungi</taxon>
        <taxon>Dikarya</taxon>
        <taxon>Basidiomycota</taxon>
        <taxon>Pucciniomycotina</taxon>
        <taxon>Pucciniomycetes</taxon>
        <taxon>Pucciniales</taxon>
        <taxon>Pucciniaceae</taxon>
        <taxon>Puccinia</taxon>
    </lineage>
</organism>
<dbReference type="AlphaFoldDB" id="A0A0L0VQW0"/>
<reference evidence="2" key="1">
    <citation type="submission" date="2014-03" db="EMBL/GenBank/DDBJ databases">
        <title>The Genome Sequence of Puccinia striiformis f. sp. tritici PST-78.</title>
        <authorList>
            <consortium name="The Broad Institute Genome Sequencing Platform"/>
            <person name="Cuomo C."/>
            <person name="Hulbert S."/>
            <person name="Chen X."/>
            <person name="Walker B."/>
            <person name="Young S.K."/>
            <person name="Zeng Q."/>
            <person name="Gargeya S."/>
            <person name="Fitzgerald M."/>
            <person name="Haas B."/>
            <person name="Abouelleil A."/>
            <person name="Alvarado L."/>
            <person name="Arachchi H.M."/>
            <person name="Berlin A.M."/>
            <person name="Chapman S.B."/>
            <person name="Goldberg J."/>
            <person name="Griggs A."/>
            <person name="Gujja S."/>
            <person name="Hansen M."/>
            <person name="Howarth C."/>
            <person name="Imamovic A."/>
            <person name="Larimer J."/>
            <person name="McCowan C."/>
            <person name="Montmayeur A."/>
            <person name="Murphy C."/>
            <person name="Neiman D."/>
            <person name="Pearson M."/>
            <person name="Priest M."/>
            <person name="Roberts A."/>
            <person name="Saif S."/>
            <person name="Shea T."/>
            <person name="Sisk P."/>
            <person name="Sykes S."/>
            <person name="Wortman J."/>
            <person name="Nusbaum C."/>
            <person name="Birren B."/>
        </authorList>
    </citation>
    <scope>NUCLEOTIDE SEQUENCE [LARGE SCALE GENOMIC DNA]</scope>
    <source>
        <strain evidence="2">race PST-78</strain>
    </source>
</reference>
<accession>A0A0L0VQW0</accession>
<dbReference type="EMBL" id="AJIL01000029">
    <property type="protein sequence ID" value="KNF01587.1"/>
    <property type="molecule type" value="Genomic_DNA"/>
</dbReference>
<keyword evidence="2" id="KW-1185">Reference proteome</keyword>
<comment type="caution">
    <text evidence="1">The sequence shown here is derived from an EMBL/GenBank/DDBJ whole genome shotgun (WGS) entry which is preliminary data.</text>
</comment>
<sequence>MADIPGKAVTHSSNNNEKSLLKSAKFIIPHRLPPCNKPCFSCGALHWKQEATQDDIGKPNISYTMCCQKNKVTLPAFDDTAPPFPLELKQLFIGKTPPSSS</sequence>